<proteinExistence type="predicted"/>
<feature type="compositionally biased region" description="Polar residues" evidence="1">
    <location>
        <begin position="1"/>
        <end position="13"/>
    </location>
</feature>
<sequence length="239" mass="26613">MVSRHNSFRTSKAPTPPRRLAFNKGKQHSHPLSGAAITSTFGRAPPASLMSTYTSQSQVERLINAIGIENVTASDFVLTLLERDSLQANTCTQSLLDITERIIEAFSKNPVSAPSTYTWARKAIQKSTTQAIKILTANDDWHFNAEHALAADLEDFKIEEMAARMKKLAPDLWTLLQILLSWDEIDVDGDQVMDDLSDADEFDESGEFASTGKNAKERHRNTIRNIVESELRLPDVAVL</sequence>
<keyword evidence="3" id="KW-1185">Reference proteome</keyword>
<reference evidence="2" key="1">
    <citation type="submission" date="2023-03" db="EMBL/GenBank/DDBJ databases">
        <title>Massive genome expansion in bonnet fungi (Mycena s.s.) driven by repeated elements and novel gene families across ecological guilds.</title>
        <authorList>
            <consortium name="Lawrence Berkeley National Laboratory"/>
            <person name="Harder C.B."/>
            <person name="Miyauchi S."/>
            <person name="Viragh M."/>
            <person name="Kuo A."/>
            <person name="Thoen E."/>
            <person name="Andreopoulos B."/>
            <person name="Lu D."/>
            <person name="Skrede I."/>
            <person name="Drula E."/>
            <person name="Henrissat B."/>
            <person name="Morin E."/>
            <person name="Kohler A."/>
            <person name="Barry K."/>
            <person name="LaButti K."/>
            <person name="Morin E."/>
            <person name="Salamov A."/>
            <person name="Lipzen A."/>
            <person name="Mereny Z."/>
            <person name="Hegedus B."/>
            <person name="Baldrian P."/>
            <person name="Stursova M."/>
            <person name="Weitz H."/>
            <person name="Taylor A."/>
            <person name="Grigoriev I.V."/>
            <person name="Nagy L.G."/>
            <person name="Martin F."/>
            <person name="Kauserud H."/>
        </authorList>
    </citation>
    <scope>NUCLEOTIDE SEQUENCE</scope>
    <source>
        <strain evidence="2">CBHHK002</strain>
    </source>
</reference>
<organism evidence="2 3">
    <name type="scientific">Mycena albidolilacea</name>
    <dbReference type="NCBI Taxonomy" id="1033008"/>
    <lineage>
        <taxon>Eukaryota</taxon>
        <taxon>Fungi</taxon>
        <taxon>Dikarya</taxon>
        <taxon>Basidiomycota</taxon>
        <taxon>Agaricomycotina</taxon>
        <taxon>Agaricomycetes</taxon>
        <taxon>Agaricomycetidae</taxon>
        <taxon>Agaricales</taxon>
        <taxon>Marasmiineae</taxon>
        <taxon>Mycenaceae</taxon>
        <taxon>Mycena</taxon>
    </lineage>
</organism>
<protein>
    <submittedName>
        <fullName evidence="2">Uncharacterized protein</fullName>
    </submittedName>
</protein>
<accession>A0AAD7EHC3</accession>
<dbReference type="AlphaFoldDB" id="A0AAD7EHC3"/>
<evidence type="ECO:0000256" key="1">
    <source>
        <dbReference type="SAM" id="MobiDB-lite"/>
    </source>
</evidence>
<evidence type="ECO:0000313" key="2">
    <source>
        <dbReference type="EMBL" id="KAJ7323357.1"/>
    </source>
</evidence>
<comment type="caution">
    <text evidence="2">The sequence shown here is derived from an EMBL/GenBank/DDBJ whole genome shotgun (WGS) entry which is preliminary data.</text>
</comment>
<gene>
    <name evidence="2" type="ORF">DFH08DRAFT_969423</name>
</gene>
<dbReference type="Proteomes" id="UP001218218">
    <property type="component" value="Unassembled WGS sequence"/>
</dbReference>
<name>A0AAD7EHC3_9AGAR</name>
<dbReference type="EMBL" id="JARIHO010000047">
    <property type="protein sequence ID" value="KAJ7323357.1"/>
    <property type="molecule type" value="Genomic_DNA"/>
</dbReference>
<evidence type="ECO:0000313" key="3">
    <source>
        <dbReference type="Proteomes" id="UP001218218"/>
    </source>
</evidence>
<feature type="region of interest" description="Disordered" evidence="1">
    <location>
        <begin position="1"/>
        <end position="37"/>
    </location>
</feature>